<dbReference type="PANTHER" id="PTHR11820">
    <property type="entry name" value="ACYLPYRUVASE"/>
    <property type="match status" value="1"/>
</dbReference>
<organism evidence="5 6">
    <name type="scientific">Sulfobacillus thermotolerans</name>
    <dbReference type="NCBI Taxonomy" id="338644"/>
    <lineage>
        <taxon>Bacteria</taxon>
        <taxon>Bacillati</taxon>
        <taxon>Bacillota</taxon>
        <taxon>Clostridia</taxon>
        <taxon>Eubacteriales</taxon>
        <taxon>Clostridiales Family XVII. Incertae Sedis</taxon>
        <taxon>Sulfobacillus</taxon>
    </lineage>
</organism>
<dbReference type="InterPro" id="IPR011234">
    <property type="entry name" value="Fumarylacetoacetase-like_C"/>
</dbReference>
<keyword evidence="2" id="KW-0479">Metal-binding</keyword>
<reference evidence="5 6" key="1">
    <citation type="journal article" date="2019" name="Sci. Rep.">
        <title>Sulfobacillus thermotolerans: new insights into resistance and metabolic capacities of acidophilic chemolithotrophs.</title>
        <authorList>
            <person name="Panyushkina A.E."/>
            <person name="Babenko V.V."/>
            <person name="Nikitina A.S."/>
            <person name="Selezneva O.V."/>
            <person name="Tsaplina I.A."/>
            <person name="Letarova M.A."/>
            <person name="Kostryukova E.S."/>
            <person name="Letarov A.V."/>
        </authorList>
    </citation>
    <scope>NUCLEOTIDE SEQUENCE [LARGE SCALE GENOMIC DNA]</scope>
    <source>
        <strain evidence="5 6">Kr1</strain>
    </source>
</reference>
<evidence type="ECO:0000313" key="6">
    <source>
        <dbReference type="Proteomes" id="UP000325292"/>
    </source>
</evidence>
<evidence type="ECO:0000256" key="2">
    <source>
        <dbReference type="ARBA" id="ARBA00022723"/>
    </source>
</evidence>
<evidence type="ECO:0000256" key="1">
    <source>
        <dbReference type="ARBA" id="ARBA00010211"/>
    </source>
</evidence>
<protein>
    <recommendedName>
        <fullName evidence="7">2-hydroxyhepta-2,4-diene-1,7-dioate isomerase</fullName>
    </recommendedName>
</protein>
<feature type="domain" description="Rv2993c-like N-terminal" evidence="4">
    <location>
        <begin position="2"/>
        <end position="34"/>
    </location>
</feature>
<comment type="similarity">
    <text evidence="1">Belongs to the FAH family.</text>
</comment>
<dbReference type="Pfam" id="PF10370">
    <property type="entry name" value="Rv2993c-like_N"/>
    <property type="match status" value="1"/>
</dbReference>
<keyword evidence="6" id="KW-1185">Reference proteome</keyword>
<accession>A0ABM6RVD9</accession>
<feature type="domain" description="Fumarylacetoacetase-like C-terminal" evidence="3">
    <location>
        <begin position="40"/>
        <end position="234"/>
    </location>
</feature>
<name>A0ABM6RVD9_9FIRM</name>
<evidence type="ECO:0000313" key="5">
    <source>
        <dbReference type="EMBL" id="AUW95452.1"/>
    </source>
</evidence>
<evidence type="ECO:0008006" key="7">
    <source>
        <dbReference type="Google" id="ProtNLM"/>
    </source>
</evidence>
<sequence>MGERIQFLSGSFFDPAVVPTGEEVPSTDVQWLAPVRPRTVLAVGRNYREHAKELGNAVPDAPLLFLKQPGTITGHGADILYPSGFGRIDYEGELVIVIGQAVNWQTPKEAIAGAIFGYTIGNDVTARELQKQDGQWTRAKGFDTFGPLGPVVATAYDYRPFRIETRVNGEIRQQGAFSDMIFDPESIVFYASRFMTLQPGDVIFSGTPEGVGPVQPGDLIEITIQGIGKLSNRVKTRE</sequence>
<dbReference type="PANTHER" id="PTHR11820:SF7">
    <property type="entry name" value="ACYLPYRUVASE FAHD1, MITOCHONDRIAL"/>
    <property type="match status" value="1"/>
</dbReference>
<dbReference type="InterPro" id="IPR018833">
    <property type="entry name" value="Rv2993c-like_N"/>
</dbReference>
<dbReference type="EMBL" id="CP019454">
    <property type="protein sequence ID" value="AUW95452.1"/>
    <property type="molecule type" value="Genomic_DNA"/>
</dbReference>
<dbReference type="InterPro" id="IPR036663">
    <property type="entry name" value="Fumarylacetoacetase_C_sf"/>
</dbReference>
<evidence type="ECO:0000259" key="3">
    <source>
        <dbReference type="Pfam" id="PF01557"/>
    </source>
</evidence>
<dbReference type="Proteomes" id="UP000325292">
    <property type="component" value="Chromosome"/>
</dbReference>
<gene>
    <name evidence="5" type="ORF">BXT84_06695</name>
</gene>
<dbReference type="Gene3D" id="3.90.850.10">
    <property type="entry name" value="Fumarylacetoacetase-like, C-terminal domain"/>
    <property type="match status" value="1"/>
</dbReference>
<dbReference type="Pfam" id="PF01557">
    <property type="entry name" value="FAA_hydrolase"/>
    <property type="match status" value="1"/>
</dbReference>
<evidence type="ECO:0000259" key="4">
    <source>
        <dbReference type="Pfam" id="PF10370"/>
    </source>
</evidence>
<proteinExistence type="inferred from homology"/>
<dbReference type="SUPFAM" id="SSF56529">
    <property type="entry name" value="FAH"/>
    <property type="match status" value="1"/>
</dbReference>